<accession>A0A0S4QSH7</accession>
<gene>
    <name evidence="2" type="ORF">Ga0074812_12082</name>
</gene>
<sequence length="64" mass="6617">MLDAADAALVDELVLLPEDPADAAVPLSAAAELLPDESPSDEVADDSFGRAGTPEEEPERLSVL</sequence>
<evidence type="ECO:0000313" key="2">
    <source>
        <dbReference type="EMBL" id="CUU58583.1"/>
    </source>
</evidence>
<feature type="compositionally biased region" description="Acidic residues" evidence="1">
    <location>
        <begin position="34"/>
        <end position="45"/>
    </location>
</feature>
<proteinExistence type="predicted"/>
<dbReference type="Proteomes" id="UP000198802">
    <property type="component" value="Unassembled WGS sequence"/>
</dbReference>
<dbReference type="EMBL" id="FAOZ01000020">
    <property type="protein sequence ID" value="CUU58583.1"/>
    <property type="molecule type" value="Genomic_DNA"/>
</dbReference>
<evidence type="ECO:0000256" key="1">
    <source>
        <dbReference type="SAM" id="MobiDB-lite"/>
    </source>
</evidence>
<keyword evidence="3" id="KW-1185">Reference proteome</keyword>
<feature type="region of interest" description="Disordered" evidence="1">
    <location>
        <begin position="32"/>
        <end position="64"/>
    </location>
</feature>
<protein>
    <submittedName>
        <fullName evidence="2">Uncharacterized protein</fullName>
    </submittedName>
</protein>
<evidence type="ECO:0000313" key="3">
    <source>
        <dbReference type="Proteomes" id="UP000198802"/>
    </source>
</evidence>
<reference evidence="3" key="1">
    <citation type="submission" date="2015-11" db="EMBL/GenBank/DDBJ databases">
        <authorList>
            <person name="Varghese N."/>
        </authorList>
    </citation>
    <scope>NUCLEOTIDE SEQUENCE [LARGE SCALE GENOMIC DNA]</scope>
    <source>
        <strain evidence="3">DSM 45899</strain>
    </source>
</reference>
<name>A0A0S4QSH7_9ACTN</name>
<organism evidence="2 3">
    <name type="scientific">Parafrankia irregularis</name>
    <dbReference type="NCBI Taxonomy" id="795642"/>
    <lineage>
        <taxon>Bacteria</taxon>
        <taxon>Bacillati</taxon>
        <taxon>Actinomycetota</taxon>
        <taxon>Actinomycetes</taxon>
        <taxon>Frankiales</taxon>
        <taxon>Frankiaceae</taxon>
        <taxon>Parafrankia</taxon>
    </lineage>
</organism>
<dbReference type="AlphaFoldDB" id="A0A0S4QSH7"/>
<dbReference type="RefSeq" id="WP_242666412.1">
    <property type="nucleotide sequence ID" value="NZ_FAOZ01000020.1"/>
</dbReference>